<name>A0ABR2FQA6_9ROSI</name>
<evidence type="ECO:0000259" key="1">
    <source>
        <dbReference type="Pfam" id="PF00078"/>
    </source>
</evidence>
<dbReference type="SUPFAM" id="SSF53098">
    <property type="entry name" value="Ribonuclease H-like"/>
    <property type="match status" value="1"/>
</dbReference>
<dbReference type="InterPro" id="IPR043128">
    <property type="entry name" value="Rev_trsase/Diguanyl_cyclase"/>
</dbReference>
<dbReference type="Pfam" id="PF00078">
    <property type="entry name" value="RVT_1"/>
    <property type="match status" value="1"/>
</dbReference>
<dbReference type="InterPro" id="IPR043502">
    <property type="entry name" value="DNA/RNA_pol_sf"/>
</dbReference>
<proteinExistence type="predicted"/>
<evidence type="ECO:0000313" key="2">
    <source>
        <dbReference type="EMBL" id="KAK8584311.1"/>
    </source>
</evidence>
<dbReference type="PANTHER" id="PTHR37984:SF5">
    <property type="entry name" value="PROTEIN NYNRIN-LIKE"/>
    <property type="match status" value="1"/>
</dbReference>
<organism evidence="2 3">
    <name type="scientific">Hibiscus sabdariffa</name>
    <name type="common">roselle</name>
    <dbReference type="NCBI Taxonomy" id="183260"/>
    <lineage>
        <taxon>Eukaryota</taxon>
        <taxon>Viridiplantae</taxon>
        <taxon>Streptophyta</taxon>
        <taxon>Embryophyta</taxon>
        <taxon>Tracheophyta</taxon>
        <taxon>Spermatophyta</taxon>
        <taxon>Magnoliopsida</taxon>
        <taxon>eudicotyledons</taxon>
        <taxon>Gunneridae</taxon>
        <taxon>Pentapetalae</taxon>
        <taxon>rosids</taxon>
        <taxon>malvids</taxon>
        <taxon>Malvales</taxon>
        <taxon>Malvaceae</taxon>
        <taxon>Malvoideae</taxon>
        <taxon>Hibiscus</taxon>
    </lineage>
</organism>
<dbReference type="InterPro" id="IPR012337">
    <property type="entry name" value="RNaseH-like_sf"/>
</dbReference>
<accession>A0ABR2FQA6</accession>
<dbReference type="Gene3D" id="3.30.420.10">
    <property type="entry name" value="Ribonuclease H-like superfamily/Ribonuclease H"/>
    <property type="match status" value="1"/>
</dbReference>
<keyword evidence="3" id="KW-1185">Reference proteome</keyword>
<dbReference type="EMBL" id="JBBPBM010000005">
    <property type="protein sequence ID" value="KAK8584311.1"/>
    <property type="molecule type" value="Genomic_DNA"/>
</dbReference>
<dbReference type="Proteomes" id="UP001472677">
    <property type="component" value="Unassembled WGS sequence"/>
</dbReference>
<protein>
    <recommendedName>
        <fullName evidence="1">Reverse transcriptase domain-containing protein</fullName>
    </recommendedName>
</protein>
<dbReference type="InterPro" id="IPR000477">
    <property type="entry name" value="RT_dom"/>
</dbReference>
<dbReference type="SUPFAM" id="SSF56672">
    <property type="entry name" value="DNA/RNA polymerases"/>
    <property type="match status" value="1"/>
</dbReference>
<feature type="domain" description="Reverse transcriptase" evidence="1">
    <location>
        <begin position="10"/>
        <end position="61"/>
    </location>
</feature>
<comment type="caution">
    <text evidence="2">The sequence shown here is derived from an EMBL/GenBank/DDBJ whole genome shotgun (WGS) entry which is preliminary data.</text>
</comment>
<gene>
    <name evidence="2" type="ORF">V6N12_068556</name>
</gene>
<evidence type="ECO:0000313" key="3">
    <source>
        <dbReference type="Proteomes" id="UP001472677"/>
    </source>
</evidence>
<sequence>MMAISPDMIGHNLEVFMDDFLVFERTYEECLPCLEQVLKRCKKTNLVLNWEKCHFMVKEGIVLRHKKTKRELEVDQAKIEVIKQLPSPTNVKDHSALKYLLAKKDDKPRLIQWKPLLQDFDLKIMDKKGSENLIVDPEVDSMEEVPMRIFLLGQVNSIQVMSRPNNKMRSQEQLAILQSCRATPYGAYFVGMKIAAKVEISNREIKNILEKTVNPTSNDWSLRLDDSLWAYRTTFKTPLGTSPFRLVYGKVCLLPVKMEHRAYWALKMLDMAWRAAGEKCLRDLNALEEFRMDAYEKVKVYKEKTKRWHDGRILPRYFKKGE</sequence>
<reference evidence="2 3" key="1">
    <citation type="journal article" date="2024" name="G3 (Bethesda)">
        <title>Genome assembly of Hibiscus sabdariffa L. provides insights into metabolisms of medicinal natural products.</title>
        <authorList>
            <person name="Kim T."/>
        </authorList>
    </citation>
    <scope>NUCLEOTIDE SEQUENCE [LARGE SCALE GENOMIC DNA]</scope>
    <source>
        <strain evidence="2">TK-2024</strain>
        <tissue evidence="2">Old leaves</tissue>
    </source>
</reference>
<dbReference type="InterPro" id="IPR050951">
    <property type="entry name" value="Retrovirus_Pol_polyprotein"/>
</dbReference>
<dbReference type="InterPro" id="IPR036397">
    <property type="entry name" value="RNaseH_sf"/>
</dbReference>
<dbReference type="PANTHER" id="PTHR37984">
    <property type="entry name" value="PROTEIN CBG26694"/>
    <property type="match status" value="1"/>
</dbReference>
<dbReference type="Gene3D" id="3.30.70.270">
    <property type="match status" value="1"/>
</dbReference>